<dbReference type="Proteomes" id="UP000571817">
    <property type="component" value="Unassembled WGS sequence"/>
</dbReference>
<dbReference type="RefSeq" id="WP_179479346.1">
    <property type="nucleotide sequence ID" value="NZ_JACCFW010000001.1"/>
</dbReference>
<name>A0A853D9D6_9MICO</name>
<gene>
    <name evidence="1" type="ORF">HNR15_000815</name>
</gene>
<proteinExistence type="predicted"/>
<reference evidence="1 2" key="1">
    <citation type="submission" date="2020-07" db="EMBL/GenBank/DDBJ databases">
        <title>Sequencing the genomes of 1000 actinobacteria strains.</title>
        <authorList>
            <person name="Klenk H.-P."/>
        </authorList>
    </citation>
    <scope>NUCLEOTIDE SEQUENCE [LARGE SCALE GENOMIC DNA]</scope>
    <source>
        <strain evidence="1 2">DSM 29531</strain>
    </source>
</reference>
<dbReference type="AlphaFoldDB" id="A0A853D9D6"/>
<accession>A0A853D9D6</accession>
<evidence type="ECO:0000313" key="1">
    <source>
        <dbReference type="EMBL" id="NYJ73852.1"/>
    </source>
</evidence>
<comment type="caution">
    <text evidence="1">The sequence shown here is derived from an EMBL/GenBank/DDBJ whole genome shotgun (WGS) entry which is preliminary data.</text>
</comment>
<evidence type="ECO:0000313" key="2">
    <source>
        <dbReference type="Proteomes" id="UP000571817"/>
    </source>
</evidence>
<protein>
    <submittedName>
        <fullName evidence="1">Uncharacterized protein</fullName>
    </submittedName>
</protein>
<keyword evidence="2" id="KW-1185">Reference proteome</keyword>
<dbReference type="EMBL" id="JACCFW010000001">
    <property type="protein sequence ID" value="NYJ73852.1"/>
    <property type="molecule type" value="Genomic_DNA"/>
</dbReference>
<organism evidence="1 2">
    <name type="scientific">Allobranchiibius huperziae</name>
    <dbReference type="NCBI Taxonomy" id="1874116"/>
    <lineage>
        <taxon>Bacteria</taxon>
        <taxon>Bacillati</taxon>
        <taxon>Actinomycetota</taxon>
        <taxon>Actinomycetes</taxon>
        <taxon>Micrococcales</taxon>
        <taxon>Dermacoccaceae</taxon>
        <taxon>Allobranchiibius</taxon>
    </lineage>
</organism>
<sequence>MENITATIERSQRAAMTSAQITMPTLAEFARWSQGSIVATAARRPKFAPYGTDVVGDNTPSRSAACGPPG</sequence>